<keyword evidence="4" id="KW-1185">Reference proteome</keyword>
<evidence type="ECO:0008006" key="5">
    <source>
        <dbReference type="Google" id="ProtNLM"/>
    </source>
</evidence>
<reference evidence="3 4" key="1">
    <citation type="submission" date="2019-03" db="EMBL/GenBank/DDBJ databases">
        <title>Genomic Encyclopedia of Type Strains, Phase IV (KMG-IV): sequencing the most valuable type-strain genomes for metagenomic binning, comparative biology and taxonomic classification.</title>
        <authorList>
            <person name="Goeker M."/>
        </authorList>
    </citation>
    <scope>NUCLEOTIDE SEQUENCE [LARGE SCALE GENOMIC DNA]</scope>
    <source>
        <strain evidence="3 4">DSM 103923</strain>
    </source>
</reference>
<dbReference type="EMBL" id="SLZY01000002">
    <property type="protein sequence ID" value="TCS73247.1"/>
    <property type="molecule type" value="Genomic_DNA"/>
</dbReference>
<keyword evidence="1" id="KW-0812">Transmembrane</keyword>
<sequence length="275" mass="28982">MLRPTLFWLAAALATAVQAAQPTADCRRLEARAFSSLPMLVPAGRGDRGQAPYCLANLHADTVAVHAGAGSPWTVPVAQGGFAVATRKAGNYHWLQVRQETQQGIVSASTVHYFANPGPAPTAMLLGPKAELEIVPQPLPREHWRYRAGETWAFLVRFKGRPLAGAKLRLETSGGTRQVFSADGRGVVRVTFPDDIGAGQSGHGAGHHGGEPENRFVLAIGHTDAAGHDYLSAFNYKYGQADAAGKSLGAGLGFLLLGGTLGLPLVLGKRGKKHG</sequence>
<keyword evidence="1" id="KW-1133">Transmembrane helix</keyword>
<dbReference type="AlphaFoldDB" id="A0A4R3JXM7"/>
<dbReference type="Proteomes" id="UP000295135">
    <property type="component" value="Unassembled WGS sequence"/>
</dbReference>
<keyword evidence="2" id="KW-0732">Signal</keyword>
<evidence type="ECO:0000256" key="1">
    <source>
        <dbReference type="SAM" id="Phobius"/>
    </source>
</evidence>
<evidence type="ECO:0000313" key="4">
    <source>
        <dbReference type="Proteomes" id="UP000295135"/>
    </source>
</evidence>
<evidence type="ECO:0000256" key="2">
    <source>
        <dbReference type="SAM" id="SignalP"/>
    </source>
</evidence>
<feature type="chain" id="PRO_5020320139" description="Nickel transport protein" evidence="2">
    <location>
        <begin position="20"/>
        <end position="275"/>
    </location>
</feature>
<protein>
    <recommendedName>
        <fullName evidence="5">Nickel transport protein</fullName>
    </recommendedName>
</protein>
<evidence type="ECO:0000313" key="3">
    <source>
        <dbReference type="EMBL" id="TCS73247.1"/>
    </source>
</evidence>
<name>A0A4R3JXM7_9PROT</name>
<proteinExistence type="predicted"/>
<dbReference type="OrthoDB" id="8557099at2"/>
<feature type="transmembrane region" description="Helical" evidence="1">
    <location>
        <begin position="248"/>
        <end position="267"/>
    </location>
</feature>
<feature type="signal peptide" evidence="2">
    <location>
        <begin position="1"/>
        <end position="19"/>
    </location>
</feature>
<gene>
    <name evidence="3" type="ORF">EDC61_10215</name>
</gene>
<organism evidence="3 4">
    <name type="scientific">Sulfuritortus calidifontis</name>
    <dbReference type="NCBI Taxonomy" id="1914471"/>
    <lineage>
        <taxon>Bacteria</taxon>
        <taxon>Pseudomonadati</taxon>
        <taxon>Pseudomonadota</taxon>
        <taxon>Betaproteobacteria</taxon>
        <taxon>Nitrosomonadales</taxon>
        <taxon>Thiobacillaceae</taxon>
        <taxon>Sulfuritortus</taxon>
    </lineage>
</organism>
<keyword evidence="1" id="KW-0472">Membrane</keyword>
<comment type="caution">
    <text evidence="3">The sequence shown here is derived from an EMBL/GenBank/DDBJ whole genome shotgun (WGS) entry which is preliminary data.</text>
</comment>
<dbReference type="RefSeq" id="WP_126458278.1">
    <property type="nucleotide sequence ID" value="NZ_AP018721.1"/>
</dbReference>
<accession>A0A4R3JXM7</accession>